<evidence type="ECO:0000256" key="1">
    <source>
        <dbReference type="PROSITE-ProRule" id="PRU00497"/>
    </source>
</evidence>
<dbReference type="PROSITE" id="PS51155">
    <property type="entry name" value="CHIT_BIND_RR_2"/>
    <property type="match status" value="1"/>
</dbReference>
<feature type="signal peptide" evidence="3">
    <location>
        <begin position="1"/>
        <end position="19"/>
    </location>
</feature>
<keyword evidence="1" id="KW-0193">Cuticle</keyword>
<feature type="region of interest" description="Disordered" evidence="2">
    <location>
        <begin position="609"/>
        <end position="643"/>
    </location>
</feature>
<dbReference type="PANTHER" id="PTHR10380">
    <property type="entry name" value="CUTICLE PROTEIN"/>
    <property type="match status" value="1"/>
</dbReference>
<dbReference type="InterPro" id="IPR000618">
    <property type="entry name" value="Insect_cuticle"/>
</dbReference>
<name>A0A8S9XY00_APOLU</name>
<evidence type="ECO:0000256" key="2">
    <source>
        <dbReference type="SAM" id="MobiDB-lite"/>
    </source>
</evidence>
<dbReference type="OrthoDB" id="6631236at2759"/>
<feature type="compositionally biased region" description="Low complexity" evidence="2">
    <location>
        <begin position="523"/>
        <end position="546"/>
    </location>
</feature>
<evidence type="ECO:0000256" key="3">
    <source>
        <dbReference type="SAM" id="SignalP"/>
    </source>
</evidence>
<feature type="region of interest" description="Disordered" evidence="2">
    <location>
        <begin position="523"/>
        <end position="573"/>
    </location>
</feature>
<dbReference type="EMBL" id="WIXP02000003">
    <property type="protein sequence ID" value="KAF6213504.1"/>
    <property type="molecule type" value="Genomic_DNA"/>
</dbReference>
<evidence type="ECO:0008006" key="6">
    <source>
        <dbReference type="Google" id="ProtNLM"/>
    </source>
</evidence>
<dbReference type="Pfam" id="PF00379">
    <property type="entry name" value="Chitin_bind_4"/>
    <property type="match status" value="1"/>
</dbReference>
<dbReference type="GO" id="GO:0008010">
    <property type="term" value="F:structural constituent of chitin-based larval cuticle"/>
    <property type="evidence" value="ECO:0007669"/>
    <property type="project" value="TreeGrafter"/>
</dbReference>
<proteinExistence type="predicted"/>
<sequence length="643" mass="70419">MFSVSLLSLALLLVAPSWGQRAEQDDPRGVQIIKQINRVNEDGTYTYGYEAADGSFKIETRDVLGNVKGMFGYVDENGELKRVSYSAANGTGFQATDDYGPTEQTTRRPILVYRGTTPHQVQKIPPRRRVSTTPVYEYGTRRPVQEATEAPQRPVRVLVTKRPLGPVLADPRTQELSDVDQNDLDRNTLYRNNVIRRQLGARDNQDLGGVARAIPLPRDYGRYNQQIERPDQREIYRNMLLEQNNLKPEYQPPRPRYYSPGGEDAQEEYPEVGAVVPMVNRVLSTGAGRARPRQTFLRPPPSVVDEAAYPVPPPPIVGRRGPYRGAPPVPRIPSLYDPYSYNGAPIDYEALREEIMNYLIEYIQYRTRGYNGGYNGPYNGGYNGPYNPRYNRPYLGGGYDSVGAGPLPGAGYYQPRIPPYQQDFYNQRYYGGRIGGGFGGAGPQVPPTPVAPPVTPPPPPVAPLPQPGGPLGQSIYPPYAAPGPYGQAGPYGQSALFGQGPYAPPAGPAASYPFVNPNVQYSASEDASGTTTASSTTTQNAEASETLSAFKERMDASDHRDAADTRPPSPGIFKLLLARPHSARTQLLRPSVRSADPLRLEPIRSVEILGTAASENRPSSTTTIQSPSSTTTTEADPMIASSR</sequence>
<dbReference type="PANTHER" id="PTHR10380:SF234">
    <property type="entry name" value="CUTICULAR PROTEIN 97EA, ISOFORM A"/>
    <property type="match status" value="1"/>
</dbReference>
<comment type="caution">
    <text evidence="4">The sequence shown here is derived from an EMBL/GenBank/DDBJ whole genome shotgun (WGS) entry which is preliminary data.</text>
</comment>
<dbReference type="AlphaFoldDB" id="A0A8S9XY00"/>
<feature type="compositionally biased region" description="Pro residues" evidence="2">
    <location>
        <begin position="444"/>
        <end position="468"/>
    </location>
</feature>
<dbReference type="InterPro" id="IPR050468">
    <property type="entry name" value="Cuticle_Struct_Prot"/>
</dbReference>
<dbReference type="GO" id="GO:0062129">
    <property type="term" value="C:chitin-based extracellular matrix"/>
    <property type="evidence" value="ECO:0007669"/>
    <property type="project" value="TreeGrafter"/>
</dbReference>
<keyword evidence="5" id="KW-1185">Reference proteome</keyword>
<feature type="compositionally biased region" description="Basic and acidic residues" evidence="2">
    <location>
        <begin position="550"/>
        <end position="564"/>
    </location>
</feature>
<organism evidence="4 5">
    <name type="scientific">Apolygus lucorum</name>
    <name type="common">Small green plant bug</name>
    <name type="synonym">Lygocoris lucorum</name>
    <dbReference type="NCBI Taxonomy" id="248454"/>
    <lineage>
        <taxon>Eukaryota</taxon>
        <taxon>Metazoa</taxon>
        <taxon>Ecdysozoa</taxon>
        <taxon>Arthropoda</taxon>
        <taxon>Hexapoda</taxon>
        <taxon>Insecta</taxon>
        <taxon>Pterygota</taxon>
        <taxon>Neoptera</taxon>
        <taxon>Paraneoptera</taxon>
        <taxon>Hemiptera</taxon>
        <taxon>Heteroptera</taxon>
        <taxon>Panheteroptera</taxon>
        <taxon>Cimicomorpha</taxon>
        <taxon>Miridae</taxon>
        <taxon>Mirini</taxon>
        <taxon>Apolygus</taxon>
    </lineage>
</organism>
<feature type="chain" id="PRO_5035846747" description="Cuticle protein 6" evidence="3">
    <location>
        <begin position="20"/>
        <end position="643"/>
    </location>
</feature>
<accession>A0A8S9XY00</accession>
<feature type="compositionally biased region" description="Low complexity" evidence="2">
    <location>
        <begin position="619"/>
        <end position="633"/>
    </location>
</feature>
<protein>
    <recommendedName>
        <fullName evidence="6">Cuticle protein 6</fullName>
    </recommendedName>
</protein>
<keyword evidence="3" id="KW-0732">Signal</keyword>
<gene>
    <name evidence="4" type="ORF">GE061_011224</name>
</gene>
<evidence type="ECO:0000313" key="5">
    <source>
        <dbReference type="Proteomes" id="UP000466442"/>
    </source>
</evidence>
<reference evidence="4" key="1">
    <citation type="journal article" date="2021" name="Mol. Ecol. Resour.">
        <title>Apolygus lucorum genome provides insights into omnivorousness and mesophyll feeding.</title>
        <authorList>
            <person name="Liu Y."/>
            <person name="Liu H."/>
            <person name="Wang H."/>
            <person name="Huang T."/>
            <person name="Liu B."/>
            <person name="Yang B."/>
            <person name="Yin L."/>
            <person name="Li B."/>
            <person name="Zhang Y."/>
            <person name="Zhang S."/>
            <person name="Jiang F."/>
            <person name="Zhang X."/>
            <person name="Ren Y."/>
            <person name="Wang B."/>
            <person name="Wang S."/>
            <person name="Lu Y."/>
            <person name="Wu K."/>
            <person name="Fan W."/>
            <person name="Wang G."/>
        </authorList>
    </citation>
    <scope>NUCLEOTIDE SEQUENCE</scope>
    <source>
        <strain evidence="4">12Hb</strain>
    </source>
</reference>
<feature type="region of interest" description="Disordered" evidence="2">
    <location>
        <begin position="436"/>
        <end position="478"/>
    </location>
</feature>
<evidence type="ECO:0000313" key="4">
    <source>
        <dbReference type="EMBL" id="KAF6213504.1"/>
    </source>
</evidence>
<dbReference type="Proteomes" id="UP000466442">
    <property type="component" value="Unassembled WGS sequence"/>
</dbReference>